<name>A1CNQ4_ASPCL</name>
<dbReference type="HOGENOM" id="CLU_071891_0_1_1"/>
<organism evidence="2 3">
    <name type="scientific">Aspergillus clavatus (strain ATCC 1007 / CBS 513.65 / DSM 816 / NCTC 3887 / NRRL 1 / QM 1276 / 107)</name>
    <dbReference type="NCBI Taxonomy" id="344612"/>
    <lineage>
        <taxon>Eukaryota</taxon>
        <taxon>Fungi</taxon>
        <taxon>Dikarya</taxon>
        <taxon>Ascomycota</taxon>
        <taxon>Pezizomycotina</taxon>
        <taxon>Eurotiomycetes</taxon>
        <taxon>Eurotiomycetidae</taxon>
        <taxon>Eurotiales</taxon>
        <taxon>Aspergillaceae</taxon>
        <taxon>Aspergillus</taxon>
        <taxon>Aspergillus subgen. Fumigati</taxon>
    </lineage>
</organism>
<reference evidence="2 3" key="1">
    <citation type="journal article" date="2008" name="PLoS Genet.">
        <title>Genomic islands in the pathogenic filamentous fungus Aspergillus fumigatus.</title>
        <authorList>
            <person name="Fedorova N.D."/>
            <person name="Khaldi N."/>
            <person name="Joardar V.S."/>
            <person name="Maiti R."/>
            <person name="Amedeo P."/>
            <person name="Anderson M.J."/>
            <person name="Crabtree J."/>
            <person name="Silva J.C."/>
            <person name="Badger J.H."/>
            <person name="Albarraq A."/>
            <person name="Angiuoli S."/>
            <person name="Bussey H."/>
            <person name="Bowyer P."/>
            <person name="Cotty P.J."/>
            <person name="Dyer P.S."/>
            <person name="Egan A."/>
            <person name="Galens K."/>
            <person name="Fraser-Liggett C.M."/>
            <person name="Haas B.J."/>
            <person name="Inman J.M."/>
            <person name="Kent R."/>
            <person name="Lemieux S."/>
            <person name="Malavazi I."/>
            <person name="Orvis J."/>
            <person name="Roemer T."/>
            <person name="Ronning C.M."/>
            <person name="Sundaram J.P."/>
            <person name="Sutton G."/>
            <person name="Turner G."/>
            <person name="Venter J.C."/>
            <person name="White O.R."/>
            <person name="Whitty B.R."/>
            <person name="Youngman P."/>
            <person name="Wolfe K.H."/>
            <person name="Goldman G.H."/>
            <person name="Wortman J.R."/>
            <person name="Jiang B."/>
            <person name="Denning D.W."/>
            <person name="Nierman W.C."/>
        </authorList>
    </citation>
    <scope>NUCLEOTIDE SEQUENCE [LARGE SCALE GENOMIC DNA]</scope>
    <source>
        <strain evidence="3">ATCC 1007 / CBS 513.65 / DSM 816 / NCTC 3887 / NRRL 1</strain>
    </source>
</reference>
<evidence type="ECO:0000313" key="2">
    <source>
        <dbReference type="EMBL" id="EAW07275.1"/>
    </source>
</evidence>
<accession>A1CNQ4</accession>
<dbReference type="VEuPathDB" id="FungiDB:ACLA_019800"/>
<gene>
    <name evidence="2" type="ORF">ACLA_019800</name>
</gene>
<dbReference type="KEGG" id="act:ACLA_019800"/>
<protein>
    <submittedName>
        <fullName evidence="2">Uncharacterized protein</fullName>
    </submittedName>
</protein>
<dbReference type="OMA" id="CQMNDGM"/>
<dbReference type="OrthoDB" id="190201at2759"/>
<dbReference type="GeneID" id="4701615"/>
<dbReference type="EMBL" id="DS027059">
    <property type="protein sequence ID" value="EAW07275.1"/>
    <property type="molecule type" value="Genomic_DNA"/>
</dbReference>
<dbReference type="AlphaFoldDB" id="A1CNQ4"/>
<evidence type="ECO:0000313" key="3">
    <source>
        <dbReference type="Proteomes" id="UP000006701"/>
    </source>
</evidence>
<dbReference type="Proteomes" id="UP000006701">
    <property type="component" value="Unassembled WGS sequence"/>
</dbReference>
<dbReference type="RefSeq" id="XP_001268701.1">
    <property type="nucleotide sequence ID" value="XM_001268700.1"/>
</dbReference>
<keyword evidence="3" id="KW-1185">Reference proteome</keyword>
<dbReference type="STRING" id="344612.A1CNQ4"/>
<sequence>MSYSTGLPRLFPDLPASIRRRMPRLYSSLQGTAELAAARRTTNDESASGSFPDSGPGYYRSALASEMGSEDSQRPATAGSSVGPESCDSSFSAKTSEIFSLDDGRDSDTTERSPVVSTYEVESGLRWNRVTPGVSAALNLLRNAGYEAQQPNCDGRLIRSLYINAVSYLLDALPSDLTYEETATIQHSLPVSIKATLATPASAQSAGTPAPLAHSRGGSRQLPERSYLHRLLASSIVQFFLLVQFLMPYVKILLQQVYQYERSHRLTERVVAATLDAADSFGKGSLSLGSTVLSLNDGRFGTAVTDLAAWWVEGVAGGIYEGVGEGMMILGLIRPQSDLQRIPVQMQAR</sequence>
<proteinExistence type="predicted"/>
<feature type="region of interest" description="Disordered" evidence="1">
    <location>
        <begin position="38"/>
        <end position="91"/>
    </location>
</feature>
<dbReference type="eggNOG" id="ENOG502S06P">
    <property type="taxonomic scope" value="Eukaryota"/>
</dbReference>
<evidence type="ECO:0000256" key="1">
    <source>
        <dbReference type="SAM" id="MobiDB-lite"/>
    </source>
</evidence>